<proteinExistence type="predicted"/>
<dbReference type="Proteomes" id="UP000314294">
    <property type="component" value="Unassembled WGS sequence"/>
</dbReference>
<name>A0A4Z2EF41_9TELE</name>
<evidence type="ECO:0000313" key="2">
    <source>
        <dbReference type="Proteomes" id="UP000314294"/>
    </source>
</evidence>
<accession>A0A4Z2EF41</accession>
<protein>
    <submittedName>
        <fullName evidence="1">Uncharacterized protein</fullName>
    </submittedName>
</protein>
<organism evidence="1 2">
    <name type="scientific">Liparis tanakae</name>
    <name type="common">Tanaka's snailfish</name>
    <dbReference type="NCBI Taxonomy" id="230148"/>
    <lineage>
        <taxon>Eukaryota</taxon>
        <taxon>Metazoa</taxon>
        <taxon>Chordata</taxon>
        <taxon>Craniata</taxon>
        <taxon>Vertebrata</taxon>
        <taxon>Euteleostomi</taxon>
        <taxon>Actinopterygii</taxon>
        <taxon>Neopterygii</taxon>
        <taxon>Teleostei</taxon>
        <taxon>Neoteleostei</taxon>
        <taxon>Acanthomorphata</taxon>
        <taxon>Eupercaria</taxon>
        <taxon>Perciformes</taxon>
        <taxon>Cottioidei</taxon>
        <taxon>Cottales</taxon>
        <taxon>Liparidae</taxon>
        <taxon>Liparis</taxon>
    </lineage>
</organism>
<keyword evidence="2" id="KW-1185">Reference proteome</keyword>
<reference evidence="1 2" key="1">
    <citation type="submission" date="2019-03" db="EMBL/GenBank/DDBJ databases">
        <title>First draft genome of Liparis tanakae, snailfish: a comprehensive survey of snailfish specific genes.</title>
        <authorList>
            <person name="Kim W."/>
            <person name="Song I."/>
            <person name="Jeong J.-H."/>
            <person name="Kim D."/>
            <person name="Kim S."/>
            <person name="Ryu S."/>
            <person name="Song J.Y."/>
            <person name="Lee S.K."/>
        </authorList>
    </citation>
    <scope>NUCLEOTIDE SEQUENCE [LARGE SCALE GENOMIC DNA]</scope>
    <source>
        <tissue evidence="1">Muscle</tissue>
    </source>
</reference>
<dbReference type="EMBL" id="SRLO01008411">
    <property type="protein sequence ID" value="TNN27363.1"/>
    <property type="molecule type" value="Genomic_DNA"/>
</dbReference>
<gene>
    <name evidence="1" type="ORF">EYF80_062495</name>
</gene>
<dbReference type="AlphaFoldDB" id="A0A4Z2EF41"/>
<evidence type="ECO:0000313" key="1">
    <source>
        <dbReference type="EMBL" id="TNN27363.1"/>
    </source>
</evidence>
<comment type="caution">
    <text evidence="1">The sequence shown here is derived from an EMBL/GenBank/DDBJ whole genome shotgun (WGS) entry which is preliminary data.</text>
</comment>
<sequence length="113" mass="12624">MKNWSQSLALQCDTYQGETLPCCQQTLGELDHDRERWLNLSLALFRRHAPPPVDGEPTAGGQQALRELDTALSGLLKQLDTHVTGESGEGREGSLVMRMNLFIGHEDEPVHWS</sequence>